<feature type="compositionally biased region" description="Basic residues" evidence="2">
    <location>
        <begin position="144"/>
        <end position="156"/>
    </location>
</feature>
<comment type="similarity">
    <text evidence="1">Belongs to the methyltransferase superfamily. L-isoaspartyl/D-aspartyl protein methyltransferase family.</text>
</comment>
<feature type="region of interest" description="Disordered" evidence="2">
    <location>
        <begin position="133"/>
        <end position="156"/>
    </location>
</feature>
<reference evidence="3" key="2">
    <citation type="submission" date="2025-09" db="UniProtKB">
        <authorList>
            <consortium name="Ensembl"/>
        </authorList>
    </citation>
    <scope>IDENTIFICATION</scope>
</reference>
<evidence type="ECO:0000256" key="1">
    <source>
        <dbReference type="ARBA" id="ARBA00005369"/>
    </source>
</evidence>
<sequence length="233" mass="26321">MFLCMCRFELCEPRFVVGNCLEMRVESVQYDRVYCGAGVQKDHENFMKNLVRVGGILVMPMEDQLTQITRTGQNAWDVKNILAVSFASLVLPGTTRMDGGGICLPLLEVRSLQDLARLAIRHTLRELINAETGGQGFYSSPRPPKPRRKRRRPRGRRINTFVFVGNQLLPHHFDSDYESDEARAEEGGGGGGTGDGARRLAGEEPERNFLRERVLALPLPEPLKAFLLYFRDK</sequence>
<feature type="region of interest" description="Disordered" evidence="2">
    <location>
        <begin position="178"/>
        <end position="204"/>
    </location>
</feature>
<dbReference type="STRING" id="7757.ENSPMAP00000003036"/>
<evidence type="ECO:0000256" key="2">
    <source>
        <dbReference type="SAM" id="MobiDB-lite"/>
    </source>
</evidence>
<evidence type="ECO:0000313" key="3">
    <source>
        <dbReference type="Ensembl" id="ENSPMAP00000003036.1"/>
    </source>
</evidence>
<reference evidence="3" key="1">
    <citation type="submission" date="2025-08" db="UniProtKB">
        <authorList>
            <consortium name="Ensembl"/>
        </authorList>
    </citation>
    <scope>IDENTIFICATION</scope>
</reference>
<dbReference type="PANTHER" id="PTHR11579:SF9">
    <property type="entry name" value="PROTEIN-L-ISOASPARTATE O-METHYLTRANSFERASE"/>
    <property type="match status" value="1"/>
</dbReference>
<dbReference type="PANTHER" id="PTHR11579">
    <property type="entry name" value="PROTEIN-L-ISOASPARTATE O-METHYLTRANSFERASE"/>
    <property type="match status" value="1"/>
</dbReference>
<dbReference type="OMA" id="KEAHYIH"/>
<proteinExistence type="inferred from homology"/>
<dbReference type="HOGENOM" id="CLU_029295_1_0_1"/>
<dbReference type="GO" id="GO:0004719">
    <property type="term" value="F:protein-L-isoaspartate (D-aspartate) O-methyltransferase activity"/>
    <property type="evidence" value="ECO:0007669"/>
    <property type="project" value="InterPro"/>
</dbReference>
<organism evidence="3">
    <name type="scientific">Petromyzon marinus</name>
    <name type="common">Sea lamprey</name>
    <dbReference type="NCBI Taxonomy" id="7757"/>
    <lineage>
        <taxon>Eukaryota</taxon>
        <taxon>Metazoa</taxon>
        <taxon>Chordata</taxon>
        <taxon>Craniata</taxon>
        <taxon>Vertebrata</taxon>
        <taxon>Cyclostomata</taxon>
        <taxon>Hyperoartia</taxon>
        <taxon>Petromyzontiformes</taxon>
        <taxon>Petromyzontidae</taxon>
        <taxon>Petromyzon</taxon>
    </lineage>
</organism>
<dbReference type="InterPro" id="IPR029063">
    <property type="entry name" value="SAM-dependent_MTases_sf"/>
</dbReference>
<protein>
    <submittedName>
        <fullName evidence="3">Protein-L-isoaspartate (D-aspartate) O-methyltransferase domain containing 2a</fullName>
    </submittedName>
</protein>
<dbReference type="GO" id="GO:0005737">
    <property type="term" value="C:cytoplasm"/>
    <property type="evidence" value="ECO:0007669"/>
    <property type="project" value="TreeGrafter"/>
</dbReference>
<name>S4RCV4_PETMA</name>
<dbReference type="InterPro" id="IPR000682">
    <property type="entry name" value="PCMT"/>
</dbReference>
<dbReference type="AlphaFoldDB" id="S4RCV4"/>
<accession>S4RCV4</accession>
<dbReference type="GeneTree" id="ENSGT00950000183032"/>
<dbReference type="Gene3D" id="3.40.50.150">
    <property type="entry name" value="Vaccinia Virus protein VP39"/>
    <property type="match status" value="1"/>
</dbReference>
<dbReference type="Ensembl" id="ENSPMAT00000003051.1">
    <property type="protein sequence ID" value="ENSPMAP00000003036.1"/>
    <property type="gene ID" value="ENSPMAG00000002789.1"/>
</dbReference>